<dbReference type="AlphaFoldDB" id="A0A6P1YMC4"/>
<name>A0A6P1YMC4_9HYPH</name>
<keyword evidence="2" id="KW-0732">Signal</keyword>
<feature type="chain" id="PRO_5026824822" evidence="2">
    <location>
        <begin position="27"/>
        <end position="193"/>
    </location>
</feature>
<gene>
    <name evidence="3" type="ORF">G3A50_12675</name>
</gene>
<proteinExistence type="predicted"/>
<evidence type="ECO:0000256" key="1">
    <source>
        <dbReference type="SAM" id="MobiDB-lite"/>
    </source>
</evidence>
<evidence type="ECO:0000313" key="3">
    <source>
        <dbReference type="EMBL" id="QIB34469.1"/>
    </source>
</evidence>
<accession>A0A6P1YMC4</accession>
<organism evidence="3 4">
    <name type="scientific">Ancylobacter pratisalsi</name>
    <dbReference type="NCBI Taxonomy" id="1745854"/>
    <lineage>
        <taxon>Bacteria</taxon>
        <taxon>Pseudomonadati</taxon>
        <taxon>Pseudomonadota</taxon>
        <taxon>Alphaproteobacteria</taxon>
        <taxon>Hyphomicrobiales</taxon>
        <taxon>Xanthobacteraceae</taxon>
        <taxon>Ancylobacter</taxon>
    </lineage>
</organism>
<evidence type="ECO:0000256" key="2">
    <source>
        <dbReference type="SAM" id="SignalP"/>
    </source>
</evidence>
<dbReference type="RefSeq" id="WP_163075612.1">
    <property type="nucleotide sequence ID" value="NZ_CP048630.1"/>
</dbReference>
<feature type="region of interest" description="Disordered" evidence="1">
    <location>
        <begin position="120"/>
        <end position="149"/>
    </location>
</feature>
<evidence type="ECO:0000313" key="4">
    <source>
        <dbReference type="Proteomes" id="UP000464751"/>
    </source>
</evidence>
<dbReference type="Proteomes" id="UP000464751">
    <property type="component" value="Chromosome"/>
</dbReference>
<sequence length="193" mass="19957">MNGGSRLCQLGLSGVLVLFLGPAALAQEAPASSPVAAAERANFSIQPVEGGVMKLDTRSGAMSFCSQRADARPGAGVSGSGAGSWVCEAVPEDRAALEAEIGRLQARIAALEKARTGVTPGVPDIMVPPEGGAGSSTHPPPQAAVPDDDAKLTEDARRKLDEAMDMAEHVFKRFLGMVDRLRGENKPSQGEPL</sequence>
<protein>
    <submittedName>
        <fullName evidence="3">Uncharacterized protein</fullName>
    </submittedName>
</protein>
<keyword evidence="4" id="KW-1185">Reference proteome</keyword>
<dbReference type="EMBL" id="CP048630">
    <property type="protein sequence ID" value="QIB34469.1"/>
    <property type="molecule type" value="Genomic_DNA"/>
</dbReference>
<feature type="signal peptide" evidence="2">
    <location>
        <begin position="1"/>
        <end position="26"/>
    </location>
</feature>
<reference evidence="3 4" key="1">
    <citation type="submission" date="2020-02" db="EMBL/GenBank/DDBJ databases">
        <authorList>
            <person name="Li G."/>
        </authorList>
    </citation>
    <scope>NUCLEOTIDE SEQUENCE [LARGE SCALE GENOMIC DNA]</scope>
    <source>
        <strain evidence="3 4">DSM 102029</strain>
    </source>
</reference>
<dbReference type="KEGG" id="apra:G3A50_12675"/>